<keyword evidence="8 13" id="KW-0175">Coiled coil</keyword>
<dbReference type="GO" id="GO:0098685">
    <property type="term" value="C:Schaffer collateral - CA1 synapse"/>
    <property type="evidence" value="ECO:0007669"/>
    <property type="project" value="UniProtKB-ARBA"/>
</dbReference>
<keyword evidence="9 12" id="KW-0518">Myosin</keyword>
<dbReference type="Gene3D" id="1.20.5.190">
    <property type="match status" value="3"/>
</dbReference>
<feature type="coiled-coil region" evidence="13">
    <location>
        <begin position="1703"/>
        <end position="1826"/>
    </location>
</feature>
<dbReference type="GO" id="GO:0051015">
    <property type="term" value="F:actin filament binding"/>
    <property type="evidence" value="ECO:0007669"/>
    <property type="project" value="TreeGrafter"/>
</dbReference>
<feature type="coiled-coil region" evidence="13">
    <location>
        <begin position="1289"/>
        <end position="1330"/>
    </location>
</feature>
<evidence type="ECO:0000256" key="12">
    <source>
        <dbReference type="PROSITE-ProRule" id="PRU00782"/>
    </source>
</evidence>
<dbReference type="Gene3D" id="1.10.10.820">
    <property type="match status" value="1"/>
</dbReference>
<dbReference type="GO" id="GO:0007015">
    <property type="term" value="P:actin filament organization"/>
    <property type="evidence" value="ECO:0007669"/>
    <property type="project" value="TreeGrafter"/>
</dbReference>
<dbReference type="PRINTS" id="PR00193">
    <property type="entry name" value="MYOSINHEAVY"/>
</dbReference>
<dbReference type="CDD" id="cd15477">
    <property type="entry name" value="Myo5b_CBD"/>
    <property type="match status" value="1"/>
</dbReference>
<dbReference type="CDD" id="cd01380">
    <property type="entry name" value="MYSc_Myo5"/>
    <property type="match status" value="1"/>
</dbReference>
<name>A0AAD4Y2Q1_OVIAM</name>
<dbReference type="FunFam" id="3.30.70.1590:FF:000003">
    <property type="entry name" value="Myosin-Va isoform 1"/>
    <property type="match status" value="1"/>
</dbReference>
<keyword evidence="4 12" id="KW-0547">Nucleotide-binding</keyword>
<evidence type="ECO:0000313" key="17">
    <source>
        <dbReference type="EMBL" id="KAI4532854.1"/>
    </source>
</evidence>
<evidence type="ECO:0000256" key="3">
    <source>
        <dbReference type="ARBA" id="ARBA00022737"/>
    </source>
</evidence>
<dbReference type="SUPFAM" id="SSF50084">
    <property type="entry name" value="Myosin S1 fragment, N-terminal domain"/>
    <property type="match status" value="1"/>
</dbReference>
<feature type="domain" description="Dilute" evidence="15">
    <location>
        <begin position="1889"/>
        <end position="2166"/>
    </location>
</feature>
<protein>
    <recommendedName>
        <fullName evidence="19">Myosin VB</fullName>
    </recommendedName>
</protein>
<dbReference type="Gene3D" id="3.40.850.10">
    <property type="entry name" value="Kinesin motor domain"/>
    <property type="match status" value="2"/>
</dbReference>
<dbReference type="GO" id="GO:0005516">
    <property type="term" value="F:calmodulin binding"/>
    <property type="evidence" value="ECO:0007669"/>
    <property type="project" value="UniProtKB-KW"/>
</dbReference>
<evidence type="ECO:0008006" key="19">
    <source>
        <dbReference type="Google" id="ProtNLM"/>
    </source>
</evidence>
<dbReference type="Gene3D" id="6.20.240.20">
    <property type="match status" value="1"/>
</dbReference>
<evidence type="ECO:0000256" key="10">
    <source>
        <dbReference type="ARBA" id="ARBA00023175"/>
    </source>
</evidence>
<sequence length="2211" mass="254073">MDALAENCFQKSSLIQLQDSHPLDFLTVPGLFGVYYCAYFVQQKDGILLLLEGQGSSEENSDILNSGMHVYVFDTVIFCEIFNSETTTVKFQRHMTLAESPSPVCLVDSSILGGSSDLLNHVLVLKALGKFQYKPYTRVWIPDPDEVWRSAELTKDYKEGDKSLQLRLEDETLFEDLPVLVMGGVWVTSCDPAMEGSSVLEGAEDVNTEIWERALAGAVGTEAVDEAREESNDLLEKRTLSSLAHVYLQWLVINSLISREVEYLSHLPINFERIAGSNPDSELVQEYPVNVQNNQLPFLRNPDILVGENDLTALSYLHEPAVLHNLKVRFLESNHIYTYCGIVLVAINPYDQLPIYGQDVIYAYSGQNMGDMDPHIFAVAEEAYKQMARGHLTELAGKAGVLCGEQGCVERSRRESHLRWSVLPWMSEYSFQPSESFHEEKLFCVLGVPLSVSSSRELFSCTYLESSEWDPMQGAPTQIWGWRRGWPCSGEPQVLQWFGGKFLPEEQNVEQQLNLASQVSKTGMQCEPRDGRDEKNQSIIVSGESGAGKTVSAKYAMRYFTTVSGSASDTNIEEKVLASSPIMEAIGNAKTTRNDNSSRFGKYIQIGFDKRYRIIGANMRTYLLEKSRVVFQADDERNYHIFYQLCAAASLPEFKELALTCAEDFFYTSQGGNTVIEGVDDAEDFEKTRQAFTLVGVRESHQISIFKIIASILHLGNVEIEAERDGESCRVSPEDEHLSNFCHLLGVEHSQMEHWLCHRKLVTTSETYVKTMSLQQVVNARDALAKHIYAQLFHWIVEHVNKALHTSLKQHSFIGVLDIYGFETFEVNSFEQFCINYANEKLQQQFNSHVFKLEQEEYMKEQIPWTLIDFYDNQPCIDLIEAKLGILDLLDEECKVPRGTDQNWTQKLYDRHSGSQHFQKPRMSNKAFIVIHFADKVEYLSDGFLEKNRDTVYEEQINILKTSKFPLVADLFHDGKDSAPATTASSKINIRPSRRPMKASNKEHKKTVGYQFRSSLHLLMETLNATTPHYVRCIKPNDEKLPFRFNSKRAVQQLRACGVLETIRISAAGYPSRWSYHDFFNRYRVLVKKKDLANADKKAICRSVLESLIKDPDKFQFGRTKIFFRAGQVAYLEKLRADKFRAATIMIQKTVRGWLQKQKYRRLKGAALTLQRHCRGHLARKLAKHLRRTRAAVVLQKQYRMQRARRAYQRVRRAAIVIQAFARGMFVRRIYHQVLREHKATVIQKHVRGWMARRRFQRLRGAAIVIQCGFRRLKAKQALKALRIEARSAEHLKRLNVGMENKIVQLQRKIDDQNKEVKTLSEQLSAITSAHAMEVEKLKKEVACYQQSQNEDRGPQLQEEVESLRTELQRAHSERKVLEDTHTREKDELKKRVADLEQENALLKDEKEQLNNQILCQSKDEFAQNSVKENLMMKKELEEERSRYQNLVKEYSRLEQRYDNLRDEMTILKARRAVPTPTPQLRALFPIWPPPQHSSLHGDALDRCPHYPPPHPTPRVLTPPEIGLEKAAMDMTVFLKLQKRVRELEQERKKLQVQLEKKEQQDGKGVPAEQPSNDSDLDPDADLAYNSLKRQELESENKKLKNELNELRKAVADQASEHSPAAAGTPDSYSLLLNQLRLANEELEVRKEEVLILRTQIVSADQRRLAGKGSEPNINARTSWPNSEKHVDQEDAIEAYHGVCQTNRLLEAQLQAQSREHEEEVDNLKAQLEALKEEMDRQQQTFCQTLLLSPEAQVEFGIQQEMSQLTNENLDLKELVEKLEKNERKLKKQLKIYMKKVQDLEAAQALAQSERKRHELNRQVTVQRKEKDFQGMLEYHKEDEALLIRNLVTELKPQTLAGAVPCLPAYILYMCIRHADYVNDDLKVHALLTSTINGIKKVLKKHNEDFEMTSFWLSNTCRLLHCLKQYSGDEGFMTQNTAKQNEHCLKNFDLTEYRQVLSDLSIQIYQQLIKIAEGLLQPMIVSAMLENESIQGLSGVKPTGYRKRTSSMPEGDNSYCLEAIIRQMNSFHTVMCDQGLDPEIILQVFRQLFYMINAVTLNNLLLRKDVCSWSTGMQLRYNISQLEEWLRGRNLHQSGAVETMEPLIQAAQLLQLKKKSPEDAEAICSLCTALSTQQIVKILNLYTPLNEFEERVTVAFIRTIQAQLQDRNDPQQLLLDFKHMFPVLFPFNPSSLTMDSIHIPACLNLEFLNEV</sequence>
<organism evidence="17 18">
    <name type="scientific">Ovis ammon polii</name>
    <dbReference type="NCBI Taxonomy" id="230172"/>
    <lineage>
        <taxon>Eukaryota</taxon>
        <taxon>Metazoa</taxon>
        <taxon>Chordata</taxon>
        <taxon>Craniata</taxon>
        <taxon>Vertebrata</taxon>
        <taxon>Euteleostomi</taxon>
        <taxon>Mammalia</taxon>
        <taxon>Eutheria</taxon>
        <taxon>Laurasiatheria</taxon>
        <taxon>Artiodactyla</taxon>
        <taxon>Ruminantia</taxon>
        <taxon>Pecora</taxon>
        <taxon>Bovidae</taxon>
        <taxon>Caprinae</taxon>
        <taxon>Ovis</taxon>
    </lineage>
</organism>
<feature type="binding site" evidence="12">
    <location>
        <begin position="543"/>
        <end position="550"/>
    </location>
    <ligand>
        <name>ATP</name>
        <dbReference type="ChEBI" id="CHEBI:30616"/>
    </ligand>
</feature>
<comment type="similarity">
    <text evidence="1 12">Belongs to the TRAFAC class myosin-kinesin ATPase superfamily. Myosin family.</text>
</comment>
<dbReference type="InterPro" id="IPR002710">
    <property type="entry name" value="Dilute_dom"/>
</dbReference>
<dbReference type="GO" id="GO:0016459">
    <property type="term" value="C:myosin complex"/>
    <property type="evidence" value="ECO:0007669"/>
    <property type="project" value="UniProtKB-KW"/>
</dbReference>
<dbReference type="InterPro" id="IPR058662">
    <property type="entry name" value="Myo5a/b_dom"/>
</dbReference>
<keyword evidence="7" id="KW-0653">Protein transport</keyword>
<evidence type="ECO:0000259" key="16">
    <source>
        <dbReference type="PROSITE" id="PS51456"/>
    </source>
</evidence>
<dbReference type="PANTHER" id="PTHR13140:SF356">
    <property type="entry name" value="UNCONVENTIONAL MYOSIN-VB"/>
    <property type="match status" value="1"/>
</dbReference>
<dbReference type="SUPFAM" id="SSF52540">
    <property type="entry name" value="P-loop containing nucleoside triphosphate hydrolases"/>
    <property type="match status" value="3"/>
</dbReference>
<evidence type="ECO:0000256" key="1">
    <source>
        <dbReference type="ARBA" id="ARBA00008314"/>
    </source>
</evidence>
<feature type="region of interest" description="Disordered" evidence="14">
    <location>
        <begin position="1553"/>
        <end position="1581"/>
    </location>
</feature>
<feature type="coiled-coil region" evidence="13">
    <location>
        <begin position="1354"/>
        <end position="1471"/>
    </location>
</feature>
<keyword evidence="6" id="KW-0112">Calmodulin-binding</keyword>
<dbReference type="SMART" id="SM01132">
    <property type="entry name" value="DIL"/>
    <property type="match status" value="1"/>
</dbReference>
<feature type="region of interest" description="Actin-binding" evidence="12">
    <location>
        <begin position="1016"/>
        <end position="1038"/>
    </location>
</feature>
<dbReference type="GO" id="GO:0016020">
    <property type="term" value="C:membrane"/>
    <property type="evidence" value="ECO:0007669"/>
    <property type="project" value="TreeGrafter"/>
</dbReference>
<dbReference type="PROSITE" id="PS51126">
    <property type="entry name" value="DILUTE"/>
    <property type="match status" value="1"/>
</dbReference>
<dbReference type="FunFam" id="1.20.5.190:FF:000037">
    <property type="entry name" value="Myosin VB"/>
    <property type="match status" value="1"/>
</dbReference>
<dbReference type="InterPro" id="IPR036103">
    <property type="entry name" value="MYSc_Myo5"/>
</dbReference>
<dbReference type="Gene3D" id="1.20.58.530">
    <property type="match status" value="1"/>
</dbReference>
<keyword evidence="10 12" id="KW-0505">Motor protein</keyword>
<dbReference type="GO" id="GO:0005524">
    <property type="term" value="F:ATP binding"/>
    <property type="evidence" value="ECO:0007669"/>
    <property type="project" value="UniProtKB-UniRule"/>
</dbReference>
<dbReference type="Pfam" id="PF01843">
    <property type="entry name" value="DIL"/>
    <property type="match status" value="1"/>
</dbReference>
<evidence type="ECO:0000256" key="8">
    <source>
        <dbReference type="ARBA" id="ARBA00023054"/>
    </source>
</evidence>
<evidence type="ECO:0000256" key="6">
    <source>
        <dbReference type="ARBA" id="ARBA00022860"/>
    </source>
</evidence>
<keyword evidence="3" id="KW-0677">Repeat</keyword>
<evidence type="ECO:0000256" key="11">
    <source>
        <dbReference type="ARBA" id="ARBA00023203"/>
    </source>
</evidence>
<evidence type="ECO:0000313" key="18">
    <source>
        <dbReference type="Proteomes" id="UP001214576"/>
    </source>
</evidence>
<dbReference type="SMART" id="SM00015">
    <property type="entry name" value="IQ"/>
    <property type="match status" value="6"/>
</dbReference>
<evidence type="ECO:0000256" key="13">
    <source>
        <dbReference type="SAM" id="Coils"/>
    </source>
</evidence>
<dbReference type="FunFam" id="1.20.58.530:FF:000002">
    <property type="entry name" value="Class V myosin"/>
    <property type="match status" value="1"/>
</dbReference>
<dbReference type="PROSITE" id="PS51456">
    <property type="entry name" value="MYOSIN_MOTOR"/>
    <property type="match status" value="1"/>
</dbReference>
<dbReference type="InterPro" id="IPR000048">
    <property type="entry name" value="IQ_motif_EF-hand-BS"/>
</dbReference>
<keyword evidence="2" id="KW-0813">Transport</keyword>
<dbReference type="Gene3D" id="1.20.120.720">
    <property type="entry name" value="Myosin VI head, motor domain, U50 subdomain"/>
    <property type="match status" value="1"/>
</dbReference>
<dbReference type="EMBL" id="JAKZEL010000021">
    <property type="protein sequence ID" value="KAI4532854.1"/>
    <property type="molecule type" value="Genomic_DNA"/>
</dbReference>
<evidence type="ECO:0000256" key="4">
    <source>
        <dbReference type="ARBA" id="ARBA00022741"/>
    </source>
</evidence>
<dbReference type="FunFam" id="1.20.5.190:FF:000001">
    <property type="entry name" value="unconventional myosin-Va"/>
    <property type="match status" value="1"/>
</dbReference>
<dbReference type="FunFam" id="1.10.10.820:FF:000001">
    <property type="entry name" value="Myosin heavy chain"/>
    <property type="match status" value="1"/>
</dbReference>
<dbReference type="InterPro" id="IPR001609">
    <property type="entry name" value="Myosin_head_motor_dom-like"/>
</dbReference>
<feature type="compositionally biased region" description="Basic and acidic residues" evidence="14">
    <location>
        <begin position="1553"/>
        <end position="1562"/>
    </location>
</feature>
<dbReference type="FunFam" id="1.20.120.720:FF:000016">
    <property type="entry name" value="Myosin VB"/>
    <property type="match status" value="1"/>
</dbReference>
<dbReference type="Pfam" id="PF00612">
    <property type="entry name" value="IQ"/>
    <property type="match status" value="5"/>
</dbReference>
<proteinExistence type="inferred from homology"/>
<evidence type="ECO:0000256" key="5">
    <source>
        <dbReference type="ARBA" id="ARBA00022840"/>
    </source>
</evidence>
<dbReference type="GO" id="GO:0000146">
    <property type="term" value="F:microfilament motor activity"/>
    <property type="evidence" value="ECO:0007669"/>
    <property type="project" value="TreeGrafter"/>
</dbReference>
<dbReference type="Pfam" id="PF25966">
    <property type="entry name" value="Myo5a"/>
    <property type="match status" value="1"/>
</dbReference>
<evidence type="ECO:0000256" key="2">
    <source>
        <dbReference type="ARBA" id="ARBA00022448"/>
    </source>
</evidence>
<dbReference type="SMART" id="SM00242">
    <property type="entry name" value="MYSc"/>
    <property type="match status" value="1"/>
</dbReference>
<keyword evidence="5 12" id="KW-0067">ATP-binding</keyword>
<dbReference type="Proteomes" id="UP001214576">
    <property type="component" value="Unassembled WGS sequence"/>
</dbReference>
<evidence type="ECO:0000259" key="15">
    <source>
        <dbReference type="PROSITE" id="PS51126"/>
    </source>
</evidence>
<dbReference type="InterPro" id="IPR027417">
    <property type="entry name" value="P-loop_NTPase"/>
</dbReference>
<dbReference type="InterPro" id="IPR037990">
    <property type="entry name" value="Myo5b_CBD"/>
</dbReference>
<evidence type="ECO:0000256" key="7">
    <source>
        <dbReference type="ARBA" id="ARBA00022927"/>
    </source>
</evidence>
<dbReference type="Pfam" id="PF00063">
    <property type="entry name" value="Myosin_head"/>
    <property type="match status" value="2"/>
</dbReference>
<dbReference type="PROSITE" id="PS50096">
    <property type="entry name" value="IQ"/>
    <property type="match status" value="6"/>
</dbReference>
<dbReference type="PANTHER" id="PTHR13140">
    <property type="entry name" value="MYOSIN"/>
    <property type="match status" value="1"/>
</dbReference>
<keyword evidence="18" id="KW-1185">Reference proteome</keyword>
<gene>
    <name evidence="17" type="ORF">MG293_017262</name>
</gene>
<feature type="domain" description="Myosin motor" evidence="16">
    <location>
        <begin position="306"/>
        <end position="1137"/>
    </location>
</feature>
<evidence type="ECO:0000256" key="9">
    <source>
        <dbReference type="ARBA" id="ARBA00023123"/>
    </source>
</evidence>
<comment type="caution">
    <text evidence="17">The sequence shown here is derived from an EMBL/GenBank/DDBJ whole genome shotgun (WGS) entry which is preliminary data.</text>
</comment>
<keyword evidence="11 12" id="KW-0009">Actin-binding</keyword>
<dbReference type="GO" id="GO:0015031">
    <property type="term" value="P:protein transport"/>
    <property type="evidence" value="ECO:0007669"/>
    <property type="project" value="UniProtKB-KW"/>
</dbReference>
<evidence type="ECO:0000256" key="14">
    <source>
        <dbReference type="SAM" id="MobiDB-lite"/>
    </source>
</evidence>
<reference evidence="17" key="1">
    <citation type="submission" date="2022-03" db="EMBL/GenBank/DDBJ databases">
        <title>Genomic analyses of argali, domestic sheep and their hybrids provide insights into chromosomal evolution, heterosis and genetic basis of agronomic traits.</title>
        <authorList>
            <person name="Li M."/>
        </authorList>
    </citation>
    <scope>NUCLEOTIDE SEQUENCE</scope>
    <source>
        <strain evidence="17">CAU-MHL-2022a</strain>
        <tissue evidence="17">Skin</tissue>
    </source>
</reference>
<dbReference type="InterPro" id="IPR036961">
    <property type="entry name" value="Kinesin_motor_dom_sf"/>
</dbReference>
<accession>A0AAD4Y2Q1</accession>
<dbReference type="GO" id="GO:0031410">
    <property type="term" value="C:cytoplasmic vesicle"/>
    <property type="evidence" value="ECO:0007669"/>
    <property type="project" value="UniProtKB-ARBA"/>
</dbReference>